<organism evidence="1 2">
    <name type="scientific">Panagrolaimus sp. JU765</name>
    <dbReference type="NCBI Taxonomy" id="591449"/>
    <lineage>
        <taxon>Eukaryota</taxon>
        <taxon>Metazoa</taxon>
        <taxon>Ecdysozoa</taxon>
        <taxon>Nematoda</taxon>
        <taxon>Chromadorea</taxon>
        <taxon>Rhabditida</taxon>
        <taxon>Tylenchina</taxon>
        <taxon>Panagrolaimomorpha</taxon>
        <taxon>Panagrolaimoidea</taxon>
        <taxon>Panagrolaimidae</taxon>
        <taxon>Panagrolaimus</taxon>
    </lineage>
</organism>
<dbReference type="WBParaSite" id="JU765_v2.g8303.t1">
    <property type="protein sequence ID" value="JU765_v2.g8303.t1"/>
    <property type="gene ID" value="JU765_v2.g8303"/>
</dbReference>
<evidence type="ECO:0000313" key="1">
    <source>
        <dbReference type="Proteomes" id="UP000887576"/>
    </source>
</evidence>
<evidence type="ECO:0000313" key="2">
    <source>
        <dbReference type="WBParaSite" id="JU765_v2.g8303.t1"/>
    </source>
</evidence>
<reference evidence="2" key="1">
    <citation type="submission" date="2022-11" db="UniProtKB">
        <authorList>
            <consortium name="WormBaseParasite"/>
        </authorList>
    </citation>
    <scope>IDENTIFICATION</scope>
</reference>
<name>A0AC34RM22_9BILA</name>
<dbReference type="Proteomes" id="UP000887576">
    <property type="component" value="Unplaced"/>
</dbReference>
<proteinExistence type="predicted"/>
<accession>A0AC34RM22</accession>
<sequence>MLSSFLFFAIFCSFISAKLLPDVATCGQAVHSLDAGDMIKVQSTQFPTSLTSSQTSGNISCVITFTRNDGKNNGVQFIFTNGYTLGYLFDTPNGLLNAEGFGKKQQKENEPAAVNFYDSNRNIQFANAQNSSSLTYHYGINGGGMEYSAFEAFVYIPEDGEQMNSCWMNGKTFN</sequence>
<protein>
    <submittedName>
        <fullName evidence="2">Uncharacterized protein</fullName>
    </submittedName>
</protein>